<evidence type="ECO:0000256" key="3">
    <source>
        <dbReference type="ARBA" id="ARBA00022723"/>
    </source>
</evidence>
<evidence type="ECO:0000256" key="7">
    <source>
        <dbReference type="ARBA" id="ARBA00023239"/>
    </source>
</evidence>
<dbReference type="PANTHER" id="PTHR43622:SF1">
    <property type="entry name" value="3-DEHYDROQUINATE SYNTHASE"/>
    <property type="match status" value="1"/>
</dbReference>
<dbReference type="UniPathway" id="UPA00053">
    <property type="reaction ID" value="UER00085"/>
</dbReference>
<dbReference type="HAMAP" id="MF_00110">
    <property type="entry name" value="DHQ_synthase"/>
    <property type="match status" value="1"/>
</dbReference>
<evidence type="ECO:0000256" key="8">
    <source>
        <dbReference type="ARBA" id="ARBA00023285"/>
    </source>
</evidence>
<dbReference type="Pfam" id="PF01761">
    <property type="entry name" value="DHQ_synthase"/>
    <property type="match status" value="1"/>
</dbReference>
<dbReference type="GO" id="GO:0005737">
    <property type="term" value="C:cytoplasm"/>
    <property type="evidence" value="ECO:0007669"/>
    <property type="project" value="UniProtKB-SubCell"/>
</dbReference>
<dbReference type="EMBL" id="JACNJH010000119">
    <property type="protein sequence ID" value="MBC8361078.1"/>
    <property type="molecule type" value="Genomic_DNA"/>
</dbReference>
<comment type="function">
    <text evidence="2 9">Catalyzes the conversion of 3-deoxy-D-arabino-heptulosonate 7-phosphate (DAHP) to dehydroquinate (DHQ).</text>
</comment>
<comment type="subcellular location">
    <subcellularLocation>
        <location evidence="9">Cytoplasm</location>
    </subcellularLocation>
</comment>
<keyword evidence="9" id="KW-0963">Cytoplasm</keyword>
<feature type="domain" description="3-dehydroquinate synthase N-terminal" evidence="11">
    <location>
        <begin position="55"/>
        <end position="166"/>
    </location>
</feature>
<keyword evidence="4 9" id="KW-0547">Nucleotide-binding</keyword>
<keyword evidence="7 9" id="KW-0456">Lyase</keyword>
<comment type="cofactor">
    <cofactor evidence="1 9">
        <name>NAD(+)</name>
        <dbReference type="ChEBI" id="CHEBI:57540"/>
    </cofactor>
</comment>
<evidence type="ECO:0000313" key="14">
    <source>
        <dbReference type="Proteomes" id="UP000603434"/>
    </source>
</evidence>
<dbReference type="PIRSF" id="PIRSF001455">
    <property type="entry name" value="DHQ_synth"/>
    <property type="match status" value="1"/>
</dbReference>
<dbReference type="PANTHER" id="PTHR43622">
    <property type="entry name" value="3-DEHYDROQUINATE SYNTHASE"/>
    <property type="match status" value="1"/>
</dbReference>
<comment type="caution">
    <text evidence="13">The sequence shown here is derived from an EMBL/GenBank/DDBJ whole genome shotgun (WGS) entry which is preliminary data.</text>
</comment>
<keyword evidence="8 9" id="KW-0170">Cobalt</keyword>
<feature type="binding site" evidence="9">
    <location>
        <position position="249"/>
    </location>
    <ligand>
        <name>Zn(2+)</name>
        <dbReference type="ChEBI" id="CHEBI:29105"/>
    </ligand>
</feature>
<dbReference type="InterPro" id="IPR056179">
    <property type="entry name" value="DHQS_C"/>
</dbReference>
<dbReference type="InterPro" id="IPR016037">
    <property type="entry name" value="DHQ_synth_AroB"/>
</dbReference>
<dbReference type="Gene3D" id="1.20.1090.10">
    <property type="entry name" value="Dehydroquinate synthase-like - alpha domain"/>
    <property type="match status" value="1"/>
</dbReference>
<keyword evidence="3 9" id="KW-0479">Metal-binding</keyword>
<evidence type="ECO:0000256" key="10">
    <source>
        <dbReference type="NCBIfam" id="TIGR01357"/>
    </source>
</evidence>
<dbReference type="AlphaFoldDB" id="A0A8J6NUS3"/>
<comment type="caution">
    <text evidence="9">Lacks conserved residue(s) required for the propagation of feature annotation.</text>
</comment>
<organism evidence="13 14">
    <name type="scientific">Candidatus Desulfatibia profunda</name>
    <dbReference type="NCBI Taxonomy" id="2841695"/>
    <lineage>
        <taxon>Bacteria</taxon>
        <taxon>Pseudomonadati</taxon>
        <taxon>Thermodesulfobacteriota</taxon>
        <taxon>Desulfobacteria</taxon>
        <taxon>Desulfobacterales</taxon>
        <taxon>Desulfobacterales incertae sedis</taxon>
        <taxon>Candidatus Desulfatibia</taxon>
    </lineage>
</organism>
<gene>
    <name evidence="9 13" type="primary">aroB</name>
    <name evidence="13" type="ORF">H8E23_06750</name>
</gene>
<feature type="binding site" evidence="9">
    <location>
        <position position="172"/>
    </location>
    <ligand>
        <name>Zn(2+)</name>
        <dbReference type="ChEBI" id="CHEBI:29105"/>
    </ligand>
</feature>
<evidence type="ECO:0000256" key="9">
    <source>
        <dbReference type="HAMAP-Rule" id="MF_00110"/>
    </source>
</evidence>
<dbReference type="GO" id="GO:0009423">
    <property type="term" value="P:chorismate biosynthetic process"/>
    <property type="evidence" value="ECO:0007669"/>
    <property type="project" value="UniProtKB-UniRule"/>
</dbReference>
<dbReference type="SUPFAM" id="SSF56796">
    <property type="entry name" value="Dehydroquinate synthase-like"/>
    <property type="match status" value="1"/>
</dbReference>
<evidence type="ECO:0000259" key="12">
    <source>
        <dbReference type="Pfam" id="PF24621"/>
    </source>
</evidence>
<feature type="binding site" evidence="9">
    <location>
        <position position="139"/>
    </location>
    <ligand>
        <name>NAD(+)</name>
        <dbReference type="ChEBI" id="CHEBI:57540"/>
    </ligand>
</feature>
<comment type="similarity">
    <text evidence="9">Belongs to the sugar phosphate cyclases superfamily. Dehydroquinate synthase family.</text>
</comment>
<dbReference type="EC" id="4.2.3.4" evidence="9 10"/>
<dbReference type="Pfam" id="PF24621">
    <property type="entry name" value="DHQS_C"/>
    <property type="match status" value="1"/>
</dbReference>
<dbReference type="GO" id="GO:0046872">
    <property type="term" value="F:metal ion binding"/>
    <property type="evidence" value="ECO:0007669"/>
    <property type="project" value="UniProtKB-KW"/>
</dbReference>
<dbReference type="NCBIfam" id="TIGR01357">
    <property type="entry name" value="aroB"/>
    <property type="match status" value="1"/>
</dbReference>
<dbReference type="CDD" id="cd08195">
    <property type="entry name" value="DHQS"/>
    <property type="match status" value="1"/>
</dbReference>
<evidence type="ECO:0000256" key="6">
    <source>
        <dbReference type="ARBA" id="ARBA00023027"/>
    </source>
</evidence>
<dbReference type="GO" id="GO:0009073">
    <property type="term" value="P:aromatic amino acid family biosynthetic process"/>
    <property type="evidence" value="ECO:0007669"/>
    <property type="project" value="UniProtKB-KW"/>
</dbReference>
<keyword evidence="5 9" id="KW-0862">Zinc</keyword>
<dbReference type="GO" id="GO:0003856">
    <property type="term" value="F:3-dehydroquinate synthase activity"/>
    <property type="evidence" value="ECO:0007669"/>
    <property type="project" value="UniProtKB-UniRule"/>
</dbReference>
<dbReference type="InterPro" id="IPR030960">
    <property type="entry name" value="DHQS/DOIS_N"/>
</dbReference>
<name>A0A8J6NUS3_9BACT</name>
<dbReference type="InterPro" id="IPR030963">
    <property type="entry name" value="DHQ_synth_fam"/>
</dbReference>
<accession>A0A8J6NUS3</accession>
<evidence type="ECO:0000256" key="4">
    <source>
        <dbReference type="ARBA" id="ARBA00022741"/>
    </source>
</evidence>
<keyword evidence="9" id="KW-0057">Aromatic amino acid biosynthesis</keyword>
<dbReference type="GO" id="GO:0008652">
    <property type="term" value="P:amino acid biosynthetic process"/>
    <property type="evidence" value="ECO:0007669"/>
    <property type="project" value="UniProtKB-KW"/>
</dbReference>
<dbReference type="Gene3D" id="3.40.50.1970">
    <property type="match status" value="1"/>
</dbReference>
<evidence type="ECO:0000256" key="1">
    <source>
        <dbReference type="ARBA" id="ARBA00001911"/>
    </source>
</evidence>
<evidence type="ECO:0000313" key="13">
    <source>
        <dbReference type="EMBL" id="MBC8361078.1"/>
    </source>
</evidence>
<comment type="pathway">
    <text evidence="9">Metabolic intermediate biosynthesis; chorismate biosynthesis; chorismate from D-erythrose 4-phosphate and phosphoenolpyruvate: step 2/7.</text>
</comment>
<protein>
    <recommendedName>
        <fullName evidence="9 10">3-dehydroquinate synthase</fullName>
        <shortName evidence="9">DHQS</shortName>
        <ecNumber evidence="9 10">4.2.3.4</ecNumber>
    </recommendedName>
</protein>
<comment type="cofactor">
    <cofactor evidence="9">
        <name>Co(2+)</name>
        <dbReference type="ChEBI" id="CHEBI:48828"/>
    </cofactor>
    <cofactor evidence="9">
        <name>Zn(2+)</name>
        <dbReference type="ChEBI" id="CHEBI:29105"/>
    </cofactor>
    <text evidence="9">Binds 1 divalent metal cation per subunit. Can use either Co(2+) or Zn(2+).</text>
</comment>
<dbReference type="Proteomes" id="UP000603434">
    <property type="component" value="Unassembled WGS sequence"/>
</dbReference>
<feature type="binding site" evidence="9">
    <location>
        <position position="130"/>
    </location>
    <ligand>
        <name>NAD(+)</name>
        <dbReference type="ChEBI" id="CHEBI:57540"/>
    </ligand>
</feature>
<keyword evidence="6 9" id="KW-0520">NAD</keyword>
<reference evidence="13 14" key="1">
    <citation type="submission" date="2020-08" db="EMBL/GenBank/DDBJ databases">
        <title>Bridging the membrane lipid divide: bacteria of the FCB group superphylum have the potential to synthesize archaeal ether lipids.</title>
        <authorList>
            <person name="Villanueva L."/>
            <person name="Von Meijenfeldt F.A.B."/>
            <person name="Westbye A.B."/>
            <person name="Yadav S."/>
            <person name="Hopmans E.C."/>
            <person name="Dutilh B.E."/>
            <person name="Sinninghe Damste J.S."/>
        </authorList>
    </citation>
    <scope>NUCLEOTIDE SEQUENCE [LARGE SCALE GENOMIC DNA]</scope>
    <source>
        <strain evidence="13">NIOZ-UU30</strain>
    </source>
</reference>
<dbReference type="InterPro" id="IPR050071">
    <property type="entry name" value="Dehydroquinate_synthase"/>
</dbReference>
<dbReference type="GO" id="GO:0000166">
    <property type="term" value="F:nucleotide binding"/>
    <property type="evidence" value="ECO:0007669"/>
    <property type="project" value="UniProtKB-KW"/>
</dbReference>
<evidence type="ECO:0000256" key="5">
    <source>
        <dbReference type="ARBA" id="ARBA00022833"/>
    </source>
</evidence>
<evidence type="ECO:0000259" key="11">
    <source>
        <dbReference type="Pfam" id="PF01761"/>
    </source>
</evidence>
<comment type="catalytic activity">
    <reaction evidence="9">
        <text>7-phospho-2-dehydro-3-deoxy-D-arabino-heptonate = 3-dehydroquinate + phosphate</text>
        <dbReference type="Rhea" id="RHEA:21968"/>
        <dbReference type="ChEBI" id="CHEBI:32364"/>
        <dbReference type="ChEBI" id="CHEBI:43474"/>
        <dbReference type="ChEBI" id="CHEBI:58394"/>
        <dbReference type="EC" id="4.2.3.4"/>
    </reaction>
</comment>
<feature type="binding site" evidence="9">
    <location>
        <position position="235"/>
    </location>
    <ligand>
        <name>Zn(2+)</name>
        <dbReference type="ChEBI" id="CHEBI:29105"/>
    </ligand>
</feature>
<sequence length="342" mass="37215">MKTLKIEGLTGDSTILVGERLQNVNDYIPVDKAVIITDINVGHLYRQDFPACDVITIGTGEKIKNLDTVRTIYAKLVDLEADRSCFIVGIGGGIVCDITGFAASTYLRGVRFGFVSSTLLSQVDASVGGKNGVNFGGYKNMIGVFNQPEFVICDANLLHTLPANEILCGMAEIVKHAAIADAGLFSYLEEYYDQALALDSEVIQKLVYDSIVIKAAIVNKDETEQGERRKLNFGHTFGHAFEKIIGVPHGEAVAAGMVIAAMISVKRGHLAAAEAQRIEDLLKKLRLPTGIQVEKNALIDALRKDKKRQGDRIHFVLLDQIGRAVVNEISIAELEAAINDLF</sequence>
<keyword evidence="9" id="KW-0028">Amino-acid biosynthesis</keyword>
<evidence type="ECO:0000256" key="2">
    <source>
        <dbReference type="ARBA" id="ARBA00003485"/>
    </source>
</evidence>
<feature type="domain" description="3-dehydroquinate synthase C-terminal" evidence="12">
    <location>
        <begin position="169"/>
        <end position="307"/>
    </location>
</feature>
<proteinExistence type="inferred from homology"/>